<dbReference type="HOGENOM" id="CLU_2609831_0_0_1"/>
<protein>
    <submittedName>
        <fullName evidence="1">Uncharacterized protein</fullName>
    </submittedName>
</protein>
<dbReference type="PaxDb" id="65489-OBART09G06000.1"/>
<dbReference type="Proteomes" id="UP000026960">
    <property type="component" value="Chromosome 9"/>
</dbReference>
<reference evidence="1" key="1">
    <citation type="journal article" date="2009" name="Rice">
        <title>De Novo Next Generation Sequencing of Plant Genomes.</title>
        <authorList>
            <person name="Rounsley S."/>
            <person name="Marri P.R."/>
            <person name="Yu Y."/>
            <person name="He R."/>
            <person name="Sisneros N."/>
            <person name="Goicoechea J.L."/>
            <person name="Lee S.J."/>
            <person name="Angelova A."/>
            <person name="Kudrna D."/>
            <person name="Luo M."/>
            <person name="Affourtit J."/>
            <person name="Desany B."/>
            <person name="Knight J."/>
            <person name="Niazi F."/>
            <person name="Egholm M."/>
            <person name="Wing R.A."/>
        </authorList>
    </citation>
    <scope>NUCLEOTIDE SEQUENCE [LARGE SCALE GENOMIC DNA]</scope>
    <source>
        <strain evidence="1">cv. IRGC 105608</strain>
    </source>
</reference>
<dbReference type="AlphaFoldDB" id="A0A0D3H5G0"/>
<evidence type="ECO:0000313" key="1">
    <source>
        <dbReference type="EnsemblPlants" id="OBART09G06000.1"/>
    </source>
</evidence>
<dbReference type="EnsemblPlants" id="OBART09G06000.1">
    <property type="protein sequence ID" value="OBART09G06000.1"/>
    <property type="gene ID" value="OBART09G06000"/>
</dbReference>
<keyword evidence="2" id="KW-1185">Reference proteome</keyword>
<evidence type="ECO:0000313" key="2">
    <source>
        <dbReference type="Proteomes" id="UP000026960"/>
    </source>
</evidence>
<name>A0A0D3H5G0_9ORYZ</name>
<dbReference type="Gramene" id="OBART09G06000.1">
    <property type="protein sequence ID" value="OBART09G06000.1"/>
    <property type="gene ID" value="OBART09G06000"/>
</dbReference>
<accession>A0A0D3H5G0</accession>
<sequence>MTSADPARHSCGHGSDGRLRVVGEEVAHRAAAPPLRARRDLCGGELHDGHLHNTPPSMSGATANKNLTYAIHCEDLQVR</sequence>
<organism evidence="1">
    <name type="scientific">Oryza barthii</name>
    <dbReference type="NCBI Taxonomy" id="65489"/>
    <lineage>
        <taxon>Eukaryota</taxon>
        <taxon>Viridiplantae</taxon>
        <taxon>Streptophyta</taxon>
        <taxon>Embryophyta</taxon>
        <taxon>Tracheophyta</taxon>
        <taxon>Spermatophyta</taxon>
        <taxon>Magnoliopsida</taxon>
        <taxon>Liliopsida</taxon>
        <taxon>Poales</taxon>
        <taxon>Poaceae</taxon>
        <taxon>BOP clade</taxon>
        <taxon>Oryzoideae</taxon>
        <taxon>Oryzeae</taxon>
        <taxon>Oryzinae</taxon>
        <taxon>Oryza</taxon>
    </lineage>
</organism>
<reference evidence="1" key="2">
    <citation type="submission" date="2015-03" db="UniProtKB">
        <authorList>
            <consortium name="EnsemblPlants"/>
        </authorList>
    </citation>
    <scope>IDENTIFICATION</scope>
</reference>
<proteinExistence type="predicted"/>